<organism evidence="1 2">
    <name type="scientific">Aspergillus cristatus</name>
    <name type="common">Chinese Fuzhuan brick tea-fermentation fungus</name>
    <name type="synonym">Eurotium cristatum</name>
    <dbReference type="NCBI Taxonomy" id="573508"/>
    <lineage>
        <taxon>Eukaryota</taxon>
        <taxon>Fungi</taxon>
        <taxon>Dikarya</taxon>
        <taxon>Ascomycota</taxon>
        <taxon>Pezizomycotina</taxon>
        <taxon>Eurotiomycetes</taxon>
        <taxon>Eurotiomycetidae</taxon>
        <taxon>Eurotiales</taxon>
        <taxon>Aspergillaceae</taxon>
        <taxon>Aspergillus</taxon>
        <taxon>Aspergillus subgen. Aspergillus</taxon>
    </lineage>
</organism>
<proteinExistence type="predicted"/>
<gene>
    <name evidence="1" type="ORF">SI65_00880</name>
</gene>
<dbReference type="OrthoDB" id="4523734at2759"/>
<accession>A0A1E3BR85</accession>
<evidence type="ECO:0000313" key="2">
    <source>
        <dbReference type="Proteomes" id="UP000094569"/>
    </source>
</evidence>
<evidence type="ECO:0000313" key="1">
    <source>
        <dbReference type="EMBL" id="ODM23291.1"/>
    </source>
</evidence>
<keyword evidence="2" id="KW-1185">Reference proteome</keyword>
<dbReference type="Proteomes" id="UP000094569">
    <property type="component" value="Unassembled WGS sequence"/>
</dbReference>
<dbReference type="VEuPathDB" id="FungiDB:SI65_00880"/>
<dbReference type="EMBL" id="JXNT01000001">
    <property type="protein sequence ID" value="ODM23291.1"/>
    <property type="molecule type" value="Genomic_DNA"/>
</dbReference>
<name>A0A1E3BR85_ASPCR</name>
<comment type="caution">
    <text evidence="1">The sequence shown here is derived from an EMBL/GenBank/DDBJ whole genome shotgun (WGS) entry which is preliminary data.</text>
</comment>
<sequence length="155" mass="17689">MTSVLKRVLVEDCGGHGHALELLMDVFPRVHNDIGSEMKYLIKKLGHRNVLPEEQDAAALIKTVVADRYSMRHGYIHGTRLTPTTYAKTGLQRPGMSIRQEIIVVGSVLESKTFWTVDLKIQDVKYFKILARFPCTWRGNDAFTAYYQHTIRPSL</sequence>
<dbReference type="AlphaFoldDB" id="A0A1E3BR85"/>
<protein>
    <submittedName>
        <fullName evidence="1">Uncharacterized protein</fullName>
    </submittedName>
</protein>
<reference evidence="1 2" key="1">
    <citation type="journal article" date="2016" name="BMC Genomics">
        <title>Comparative genomic and transcriptomic analyses of the Fuzhuan brick tea-fermentation fungus Aspergillus cristatus.</title>
        <authorList>
            <person name="Ge Y."/>
            <person name="Wang Y."/>
            <person name="Liu Y."/>
            <person name="Tan Y."/>
            <person name="Ren X."/>
            <person name="Zhang X."/>
            <person name="Hyde K.D."/>
            <person name="Liu Y."/>
            <person name="Liu Z."/>
        </authorList>
    </citation>
    <scope>NUCLEOTIDE SEQUENCE [LARGE SCALE GENOMIC DNA]</scope>
    <source>
        <strain evidence="1 2">GZAAS20.1005</strain>
    </source>
</reference>